<dbReference type="HOGENOM" id="CLU_2096747_0_0_1"/>
<accession>A0A066X449</accession>
<evidence type="ECO:0000256" key="1">
    <source>
        <dbReference type="SAM" id="MobiDB-lite"/>
    </source>
</evidence>
<gene>
    <name evidence="2" type="ORF">CSUB01_02151</name>
</gene>
<organism evidence="2 3">
    <name type="scientific">Colletotrichum sublineola</name>
    <name type="common">Sorghum anthracnose fungus</name>
    <dbReference type="NCBI Taxonomy" id="1173701"/>
    <lineage>
        <taxon>Eukaryota</taxon>
        <taxon>Fungi</taxon>
        <taxon>Dikarya</taxon>
        <taxon>Ascomycota</taxon>
        <taxon>Pezizomycotina</taxon>
        <taxon>Sordariomycetes</taxon>
        <taxon>Hypocreomycetidae</taxon>
        <taxon>Glomerellales</taxon>
        <taxon>Glomerellaceae</taxon>
        <taxon>Colletotrichum</taxon>
        <taxon>Colletotrichum graminicola species complex</taxon>
    </lineage>
</organism>
<dbReference type="EMBL" id="JMSE01001500">
    <property type="protein sequence ID" value="KDN60526.1"/>
    <property type="molecule type" value="Genomic_DNA"/>
</dbReference>
<proteinExistence type="predicted"/>
<evidence type="ECO:0000313" key="2">
    <source>
        <dbReference type="EMBL" id="KDN60526.1"/>
    </source>
</evidence>
<feature type="compositionally biased region" description="Basic and acidic residues" evidence="1">
    <location>
        <begin position="59"/>
        <end position="72"/>
    </location>
</feature>
<dbReference type="Proteomes" id="UP000027238">
    <property type="component" value="Unassembled WGS sequence"/>
</dbReference>
<feature type="region of interest" description="Disordered" evidence="1">
    <location>
        <begin position="11"/>
        <end position="41"/>
    </location>
</feature>
<dbReference type="AlphaFoldDB" id="A0A066X449"/>
<protein>
    <submittedName>
        <fullName evidence="2">Uncharacterized protein</fullName>
    </submittedName>
</protein>
<comment type="caution">
    <text evidence="2">The sequence shown here is derived from an EMBL/GenBank/DDBJ whole genome shotgun (WGS) entry which is preliminary data.</text>
</comment>
<name>A0A066X449_COLSU</name>
<keyword evidence="3" id="KW-1185">Reference proteome</keyword>
<evidence type="ECO:0000313" key="3">
    <source>
        <dbReference type="Proteomes" id="UP000027238"/>
    </source>
</evidence>
<sequence>MGWMGWMTGEWTGVGQTNTRGCALSPSRAGTLGKGRQAPGPAEEEWIISKIDLMLLEEKERETGRGGPREANADGQGMGETSDLEWKKKDNVQEMRLGMAWHGMAWHDSDRFEQRT</sequence>
<reference evidence="3" key="1">
    <citation type="journal article" date="2014" name="Genome Announc.">
        <title>Draft genome sequence of Colletotrichum sublineola, a destructive pathogen of cultivated sorghum.</title>
        <authorList>
            <person name="Baroncelli R."/>
            <person name="Sanz-Martin J.M."/>
            <person name="Rech G.E."/>
            <person name="Sukno S.A."/>
            <person name="Thon M.R."/>
        </authorList>
    </citation>
    <scope>NUCLEOTIDE SEQUENCE [LARGE SCALE GENOMIC DNA]</scope>
    <source>
        <strain evidence="3">TX430BB</strain>
    </source>
</reference>
<feature type="region of interest" description="Disordered" evidence="1">
    <location>
        <begin position="59"/>
        <end position="87"/>
    </location>
</feature>